<keyword evidence="3" id="KW-1185">Reference proteome</keyword>
<dbReference type="InterPro" id="IPR022742">
    <property type="entry name" value="Hydrolase_4"/>
</dbReference>
<evidence type="ECO:0000259" key="1">
    <source>
        <dbReference type="Pfam" id="PF12146"/>
    </source>
</evidence>
<dbReference type="VEuPathDB" id="FungiDB:ACLA_042270"/>
<dbReference type="GeneID" id="4702743"/>
<dbReference type="KEGG" id="act:ACLA_042270"/>
<feature type="domain" description="Serine aminopeptidase S33" evidence="1">
    <location>
        <begin position="47"/>
        <end position="294"/>
    </location>
</feature>
<dbReference type="SUPFAM" id="SSF53474">
    <property type="entry name" value="alpha/beta-Hydrolases"/>
    <property type="match status" value="1"/>
</dbReference>
<dbReference type="eggNOG" id="KOG1455">
    <property type="taxonomic scope" value="Eukaryota"/>
</dbReference>
<evidence type="ECO:0000313" key="3">
    <source>
        <dbReference type="Proteomes" id="UP000006701"/>
    </source>
</evidence>
<organism evidence="2 3">
    <name type="scientific">Aspergillus clavatus (strain ATCC 1007 / CBS 513.65 / DSM 816 / NCTC 3887 / NRRL 1 / QM 1276 / 107)</name>
    <dbReference type="NCBI Taxonomy" id="344612"/>
    <lineage>
        <taxon>Eukaryota</taxon>
        <taxon>Fungi</taxon>
        <taxon>Dikarya</taxon>
        <taxon>Ascomycota</taxon>
        <taxon>Pezizomycotina</taxon>
        <taxon>Eurotiomycetes</taxon>
        <taxon>Eurotiomycetidae</taxon>
        <taxon>Eurotiales</taxon>
        <taxon>Aspergillaceae</taxon>
        <taxon>Aspergillus</taxon>
        <taxon>Aspergillus subgen. Fumigati</taxon>
    </lineage>
</organism>
<dbReference type="OMA" id="SYEGWSH"/>
<evidence type="ECO:0000313" key="2">
    <source>
        <dbReference type="EMBL" id="EAW10005.1"/>
    </source>
</evidence>
<dbReference type="OrthoDB" id="10249433at2759"/>
<name>A1CLI1_ASPCL</name>
<dbReference type="Gene3D" id="3.40.50.1820">
    <property type="entry name" value="alpha/beta hydrolase"/>
    <property type="match status" value="1"/>
</dbReference>
<dbReference type="GO" id="GO:0016787">
    <property type="term" value="F:hydrolase activity"/>
    <property type="evidence" value="ECO:0007669"/>
    <property type="project" value="UniProtKB-KW"/>
</dbReference>
<dbReference type="FunFam" id="3.40.50.1820:FF:000255">
    <property type="entry name" value="Alpha/beta hydrolase, putative"/>
    <property type="match status" value="1"/>
</dbReference>
<dbReference type="Proteomes" id="UP000006701">
    <property type="component" value="Unassembled WGS sequence"/>
</dbReference>
<reference evidence="2 3" key="1">
    <citation type="journal article" date="2008" name="PLoS Genet.">
        <title>Genomic islands in the pathogenic filamentous fungus Aspergillus fumigatus.</title>
        <authorList>
            <person name="Fedorova N.D."/>
            <person name="Khaldi N."/>
            <person name="Joardar V.S."/>
            <person name="Maiti R."/>
            <person name="Amedeo P."/>
            <person name="Anderson M.J."/>
            <person name="Crabtree J."/>
            <person name="Silva J.C."/>
            <person name="Badger J.H."/>
            <person name="Albarraq A."/>
            <person name="Angiuoli S."/>
            <person name="Bussey H."/>
            <person name="Bowyer P."/>
            <person name="Cotty P.J."/>
            <person name="Dyer P.S."/>
            <person name="Egan A."/>
            <person name="Galens K."/>
            <person name="Fraser-Liggett C.M."/>
            <person name="Haas B.J."/>
            <person name="Inman J.M."/>
            <person name="Kent R."/>
            <person name="Lemieux S."/>
            <person name="Malavazi I."/>
            <person name="Orvis J."/>
            <person name="Roemer T."/>
            <person name="Ronning C.M."/>
            <person name="Sundaram J.P."/>
            <person name="Sutton G."/>
            <person name="Turner G."/>
            <person name="Venter J.C."/>
            <person name="White O.R."/>
            <person name="Whitty B.R."/>
            <person name="Youngman P."/>
            <person name="Wolfe K.H."/>
            <person name="Goldman G.H."/>
            <person name="Wortman J.R."/>
            <person name="Jiang B."/>
            <person name="Denning D.W."/>
            <person name="Nierman W.C."/>
        </authorList>
    </citation>
    <scope>NUCLEOTIDE SEQUENCE [LARGE SCALE GENOMIC DNA]</scope>
    <source>
        <strain evidence="3">ATCC 1007 / CBS 513.65 / DSM 816 / NCTC 3887 / NRRL 1</strain>
    </source>
</reference>
<dbReference type="RefSeq" id="XP_001271431.1">
    <property type="nucleotide sequence ID" value="XM_001271430.1"/>
</dbReference>
<dbReference type="InterPro" id="IPR051044">
    <property type="entry name" value="MAG_DAG_Lipase"/>
</dbReference>
<dbReference type="Pfam" id="PF12146">
    <property type="entry name" value="Hydrolase_4"/>
    <property type="match status" value="1"/>
</dbReference>
<gene>
    <name evidence="2" type="ORF">ACLA_042270</name>
</gene>
<accession>A1CLI1</accession>
<dbReference type="InterPro" id="IPR029058">
    <property type="entry name" value="AB_hydrolase_fold"/>
</dbReference>
<dbReference type="STRING" id="344612.A1CLI1"/>
<protein>
    <submittedName>
        <fullName evidence="2">Alpha/beta hydrolase, putative</fullName>
    </submittedName>
</protein>
<dbReference type="ESTHER" id="aspcl-a1cli1">
    <property type="family name" value="Monoglyceridelipase_lysophospholip"/>
</dbReference>
<dbReference type="HOGENOM" id="CLU_026209_5_1_1"/>
<sequence length="314" mass="34524">MTDIQTTEAQFKLPDGVLVYQKTWTVSRIHIPSPSTHSELTIQPPAPVAKLLHFHGFSDHINNTYDLFPSLARRGILCTGIDQRGWGRSAQTKADRGHTGPTATILADMAAFIEAQLDTEPKLPVFVQGHSMGGGLVATLASTPKYQSLVSRLAGIMLEAPFIGLDPKQQPSVVTVFLGRLAGRILPRFQLVQPMSVETVVRDPAVQKALKEDPFNHTTGTLEMYANMLDRAAALSSGKLVLNTGVKSVYVAHGDGDQVTSYHATKSWFDRQTGKVADRKFQTYEGWSHLLHADLPDNRQEFADDLAEWILARA</sequence>
<dbReference type="EMBL" id="DS027056">
    <property type="protein sequence ID" value="EAW10005.1"/>
    <property type="molecule type" value="Genomic_DNA"/>
</dbReference>
<keyword evidence="2" id="KW-0378">Hydrolase</keyword>
<dbReference type="AlphaFoldDB" id="A1CLI1"/>
<dbReference type="PANTHER" id="PTHR11614">
    <property type="entry name" value="PHOSPHOLIPASE-RELATED"/>
    <property type="match status" value="1"/>
</dbReference>
<proteinExistence type="predicted"/>